<feature type="domain" description="Bacterial mobilisation" evidence="1">
    <location>
        <begin position="75"/>
        <end position="113"/>
    </location>
</feature>
<comment type="caution">
    <text evidence="2">The sequence shown here is derived from an EMBL/GenBank/DDBJ whole genome shotgun (WGS) entry which is preliminary data.</text>
</comment>
<accession>A0A2T3HKX6</accession>
<proteinExistence type="predicted"/>
<dbReference type="InterPro" id="IPR008687">
    <property type="entry name" value="MobC"/>
</dbReference>
<evidence type="ECO:0000313" key="3">
    <source>
        <dbReference type="Proteomes" id="UP000240912"/>
    </source>
</evidence>
<dbReference type="Proteomes" id="UP000240912">
    <property type="component" value="Unassembled WGS sequence"/>
</dbReference>
<dbReference type="Pfam" id="PF05713">
    <property type="entry name" value="MobC"/>
    <property type="match status" value="1"/>
</dbReference>
<evidence type="ECO:0000259" key="1">
    <source>
        <dbReference type="Pfam" id="PF05713"/>
    </source>
</evidence>
<gene>
    <name evidence="2" type="ORF">C7T94_10740</name>
</gene>
<dbReference type="EMBL" id="PYLS01000005">
    <property type="protein sequence ID" value="PST83084.1"/>
    <property type="molecule type" value="Genomic_DNA"/>
</dbReference>
<name>A0A2T3HKX6_9SPHI</name>
<dbReference type="OrthoDB" id="678846at2"/>
<dbReference type="RefSeq" id="WP_107215344.1">
    <property type="nucleotide sequence ID" value="NZ_KZ686269.1"/>
</dbReference>
<keyword evidence="3" id="KW-1185">Reference proteome</keyword>
<sequence>MGRKKAAQPDEILTHPVIFRITEKAWKELDKIRANSDCRTVGEVVRRILSSQEVIYFHKDASMDGPMENLVTIKEEIRRIGTNINQVTRYLNTTKKDDEKNSHAAKVAELFRQIEPKISVLLSLISQLAKKWLQR</sequence>
<evidence type="ECO:0000313" key="2">
    <source>
        <dbReference type="EMBL" id="PST83084.1"/>
    </source>
</evidence>
<protein>
    <submittedName>
        <fullName evidence="2">Mobilization protein</fullName>
    </submittedName>
</protein>
<reference evidence="2 3" key="1">
    <citation type="submission" date="2018-03" db="EMBL/GenBank/DDBJ databases">
        <authorList>
            <person name="Keele B.F."/>
        </authorList>
    </citation>
    <scope>NUCLEOTIDE SEQUENCE [LARGE SCALE GENOMIC DNA]</scope>
    <source>
        <strain evidence="2 3">YL28-9</strain>
    </source>
</reference>
<dbReference type="AlphaFoldDB" id="A0A2T3HKX6"/>
<organism evidence="2 3">
    <name type="scientific">Pedobacter yulinensis</name>
    <dbReference type="NCBI Taxonomy" id="2126353"/>
    <lineage>
        <taxon>Bacteria</taxon>
        <taxon>Pseudomonadati</taxon>
        <taxon>Bacteroidota</taxon>
        <taxon>Sphingobacteriia</taxon>
        <taxon>Sphingobacteriales</taxon>
        <taxon>Sphingobacteriaceae</taxon>
        <taxon>Pedobacter</taxon>
    </lineage>
</organism>